<feature type="transmembrane region" description="Helical" evidence="7">
    <location>
        <begin position="307"/>
        <end position="326"/>
    </location>
</feature>
<evidence type="ECO:0000256" key="2">
    <source>
        <dbReference type="ARBA" id="ARBA00022475"/>
    </source>
</evidence>
<protein>
    <submittedName>
        <fullName evidence="8">D-xylose transport system permease protein</fullName>
    </submittedName>
</protein>
<feature type="transmembrane region" description="Helical" evidence="7">
    <location>
        <begin position="157"/>
        <end position="176"/>
    </location>
</feature>
<feature type="transmembrane region" description="Helical" evidence="7">
    <location>
        <begin position="364"/>
        <end position="381"/>
    </location>
</feature>
<name>A0A1H1KGZ5_9BURK</name>
<feature type="transmembrane region" description="Helical" evidence="7">
    <location>
        <begin position="338"/>
        <end position="357"/>
    </location>
</feature>
<dbReference type="RefSeq" id="WP_244144764.1">
    <property type="nucleotide sequence ID" value="NZ_FNKX01000004.1"/>
</dbReference>
<dbReference type="PANTHER" id="PTHR32196:SF72">
    <property type="entry name" value="RIBOSE IMPORT PERMEASE PROTEIN RBSC"/>
    <property type="match status" value="1"/>
</dbReference>
<dbReference type="InterPro" id="IPR001851">
    <property type="entry name" value="ABC_transp_permease"/>
</dbReference>
<dbReference type="AlphaFoldDB" id="A0A1H1KGZ5"/>
<dbReference type="GO" id="GO:0022857">
    <property type="term" value="F:transmembrane transporter activity"/>
    <property type="evidence" value="ECO:0007669"/>
    <property type="project" value="InterPro"/>
</dbReference>
<evidence type="ECO:0000256" key="5">
    <source>
        <dbReference type="ARBA" id="ARBA00023136"/>
    </source>
</evidence>
<keyword evidence="3 7" id="KW-0812">Transmembrane</keyword>
<reference evidence="9" key="1">
    <citation type="submission" date="2016-10" db="EMBL/GenBank/DDBJ databases">
        <authorList>
            <person name="Varghese N."/>
            <person name="Submissions S."/>
        </authorList>
    </citation>
    <scope>NUCLEOTIDE SEQUENCE [LARGE SCALE GENOMIC DNA]</scope>
    <source>
        <strain evidence="9">DUS833</strain>
    </source>
</reference>
<proteinExistence type="predicted"/>
<dbReference type="PANTHER" id="PTHR32196">
    <property type="entry name" value="ABC TRANSPORTER PERMEASE PROTEIN YPHD-RELATED-RELATED"/>
    <property type="match status" value="1"/>
</dbReference>
<keyword evidence="2" id="KW-1003">Cell membrane</keyword>
<keyword evidence="5 7" id="KW-0472">Membrane</keyword>
<feature type="transmembrane region" description="Helical" evidence="7">
    <location>
        <begin position="234"/>
        <end position="256"/>
    </location>
</feature>
<feature type="transmembrane region" description="Helical" evidence="7">
    <location>
        <begin position="81"/>
        <end position="99"/>
    </location>
</feature>
<dbReference type="EMBL" id="FNKX01000004">
    <property type="protein sequence ID" value="SDR61352.1"/>
    <property type="molecule type" value="Genomic_DNA"/>
</dbReference>
<keyword evidence="9" id="KW-1185">Reference proteome</keyword>
<feature type="transmembrane region" description="Helical" evidence="7">
    <location>
        <begin position="387"/>
        <end position="406"/>
    </location>
</feature>
<feature type="transmembrane region" description="Helical" evidence="7">
    <location>
        <begin position="262"/>
        <end position="286"/>
    </location>
</feature>
<organism evidence="8 9">
    <name type="scientific">Paraburkholderia tuberum</name>
    <dbReference type="NCBI Taxonomy" id="157910"/>
    <lineage>
        <taxon>Bacteria</taxon>
        <taxon>Pseudomonadati</taxon>
        <taxon>Pseudomonadota</taxon>
        <taxon>Betaproteobacteria</taxon>
        <taxon>Burkholderiales</taxon>
        <taxon>Burkholderiaceae</taxon>
        <taxon>Paraburkholderia</taxon>
    </lineage>
</organism>
<evidence type="ECO:0000313" key="8">
    <source>
        <dbReference type="EMBL" id="SDR61352.1"/>
    </source>
</evidence>
<comment type="subcellular location">
    <subcellularLocation>
        <location evidence="1">Cell membrane</location>
        <topology evidence="1">Multi-pass membrane protein</topology>
    </subcellularLocation>
</comment>
<evidence type="ECO:0000256" key="1">
    <source>
        <dbReference type="ARBA" id="ARBA00004651"/>
    </source>
</evidence>
<accession>A0A1H1KGZ5</accession>
<dbReference type="Proteomes" id="UP000199365">
    <property type="component" value="Unassembled WGS sequence"/>
</dbReference>
<dbReference type="CDD" id="cd06579">
    <property type="entry name" value="TM_PBP1_transp_AraH_like"/>
    <property type="match status" value="1"/>
</dbReference>
<evidence type="ECO:0000256" key="4">
    <source>
        <dbReference type="ARBA" id="ARBA00022989"/>
    </source>
</evidence>
<feature type="transmembrane region" description="Helical" evidence="7">
    <location>
        <begin position="49"/>
        <end position="69"/>
    </location>
</feature>
<feature type="region of interest" description="Disordered" evidence="6">
    <location>
        <begin position="1"/>
        <end position="29"/>
    </location>
</feature>
<feature type="transmembrane region" description="Helical" evidence="7">
    <location>
        <begin position="106"/>
        <end position="123"/>
    </location>
</feature>
<feature type="compositionally biased region" description="Low complexity" evidence="6">
    <location>
        <begin position="1"/>
        <end position="26"/>
    </location>
</feature>
<dbReference type="Pfam" id="PF02653">
    <property type="entry name" value="BPD_transp_2"/>
    <property type="match status" value="1"/>
</dbReference>
<dbReference type="STRING" id="157910.SAMN05445850_7703"/>
<dbReference type="GO" id="GO:0005886">
    <property type="term" value="C:plasma membrane"/>
    <property type="evidence" value="ECO:0007669"/>
    <property type="project" value="UniProtKB-SubCell"/>
</dbReference>
<sequence length="413" mass="42850">MMNLTTSTHSGPSSGGNESPGGPTNGVSKMAQGQMTDWRRLFSLREMGVYYALILLVLIISGVTAYTGRPSYLSAVNISNVLYQASLVAIIAVAMTVILITGNFDLSVASVAALSAAVLVGLADSLGFWPAALVAMLVSILAGLLNGAIVQYLGINAFIVTLGTLTAIRGVVQIYTDGRSLSVDTPEALQAMRTFESGRLPIAIPLILIGAALLLAGCWFLLRARREARIIPATSFGMIAGGICCLALVWAGGWSLAMPKPVVYMAIFTAIVWFILSMTTIGRRVYAVGGNPEAARLSGINVKRYKMAGFILCSAAAGFGGVLFGSRLGAVNPTAMQGAELTVIASAILGGTSLFGGAGSVIKTLAGALLLFTLTNGFNILNLGANYQGVIEGTVVVTAAAIYTVGGSRRRKR</sequence>
<gene>
    <name evidence="8" type="ORF">SAMN05445850_7703</name>
</gene>
<evidence type="ECO:0000256" key="6">
    <source>
        <dbReference type="SAM" id="MobiDB-lite"/>
    </source>
</evidence>
<evidence type="ECO:0000256" key="3">
    <source>
        <dbReference type="ARBA" id="ARBA00022692"/>
    </source>
</evidence>
<keyword evidence="4 7" id="KW-1133">Transmembrane helix</keyword>
<evidence type="ECO:0000256" key="7">
    <source>
        <dbReference type="SAM" id="Phobius"/>
    </source>
</evidence>
<feature type="transmembrane region" description="Helical" evidence="7">
    <location>
        <begin position="202"/>
        <end position="222"/>
    </location>
</feature>
<feature type="transmembrane region" description="Helical" evidence="7">
    <location>
        <begin position="129"/>
        <end position="150"/>
    </location>
</feature>
<evidence type="ECO:0000313" key="9">
    <source>
        <dbReference type="Proteomes" id="UP000199365"/>
    </source>
</evidence>